<dbReference type="PROSITE" id="PS01217">
    <property type="entry name" value="SUCCINYL_COA_LIG_3"/>
    <property type="match status" value="1"/>
</dbReference>
<dbReference type="AlphaFoldDB" id="A0A226EM28"/>
<keyword evidence="3 13" id="KW-0436">Ligase</keyword>
<evidence type="ECO:0000256" key="10">
    <source>
        <dbReference type="ARBA" id="ARBA00052879"/>
    </source>
</evidence>
<keyword evidence="16" id="KW-1185">Reference proteome</keyword>
<sequence>MAHLLSKTVPALTRMLNPQAVLQESKRFLNVHEYVSYTILKNNGIPVPKFGVAKSGPEAAKIAKDLGTKDLVIKAQVLTGGRGKGHFKGGLKGGVKLVYSPEEAGDLSSQMIGDYLITKQTGEAGRICNMVMITERKYPRKEYYFCIMMERAFGGPVIIASSQGGVNIEDVAAENPDAILKIPIDVVEGLSAAKALDVAQKLGFGDRAKEISEMFLKVYQLFVKSDALMVELNPLAEDSNGEFISLDAKIRFDDNADFRQKEIFSFRDWAQEDEKEVEAAKHNLNYIALDGDIGCLVNGAGLAMATMDIIKLHGGAPANFLDVGGGATAAQVKEAFKIITADPKVHAIMVNIFGGIMRCDVIAEGIIAAAKELNLKTPIIARLQGTNVDDAKVLIASSGLKILACDNLDEAARLAVKLSGIVKLARSAKVDINFEIPI</sequence>
<keyword evidence="5 13" id="KW-0547">Nucleotide-binding</keyword>
<feature type="binding site" evidence="13">
    <location>
        <position position="298"/>
    </location>
    <ligand>
        <name>substrate</name>
        <note>ligand shared with subunit alpha</note>
    </ligand>
</feature>
<proteinExistence type="inferred from homology"/>
<dbReference type="FunFam" id="3.40.50.261:FF:000001">
    <property type="entry name" value="Succinate--CoA ligase [ADP-forming] subunit beta"/>
    <property type="match status" value="1"/>
</dbReference>
<dbReference type="PIRSF" id="PIRSF001554">
    <property type="entry name" value="SucCS_beta"/>
    <property type="match status" value="1"/>
</dbReference>
<dbReference type="InterPro" id="IPR005811">
    <property type="entry name" value="SUCC_ACL_C"/>
</dbReference>
<dbReference type="Pfam" id="PF08442">
    <property type="entry name" value="ATP-grasp_2"/>
    <property type="match status" value="1"/>
</dbReference>
<evidence type="ECO:0000256" key="1">
    <source>
        <dbReference type="ARBA" id="ARBA00005064"/>
    </source>
</evidence>
<evidence type="ECO:0000256" key="3">
    <source>
        <dbReference type="ARBA" id="ARBA00022598"/>
    </source>
</evidence>
<evidence type="ECO:0000256" key="11">
    <source>
        <dbReference type="ARBA" id="ARBA00053833"/>
    </source>
</evidence>
<keyword evidence="8" id="KW-0809">Transit peptide</keyword>
<dbReference type="PROSITE" id="PS50975">
    <property type="entry name" value="ATP_GRASP"/>
    <property type="match status" value="1"/>
</dbReference>
<dbReference type="GO" id="GO:0006099">
    <property type="term" value="P:tricarboxylic acid cycle"/>
    <property type="evidence" value="ECO:0007669"/>
    <property type="project" value="UniProtKB-UniRule"/>
</dbReference>
<keyword evidence="4 13" id="KW-0479">Metal-binding</keyword>
<dbReference type="EMBL" id="LNIX01000003">
    <property type="protein sequence ID" value="OXA57811.1"/>
    <property type="molecule type" value="Genomic_DNA"/>
</dbReference>
<feature type="binding site" evidence="13">
    <location>
        <begin position="81"/>
        <end position="83"/>
    </location>
    <ligand>
        <name>ATP</name>
        <dbReference type="ChEBI" id="CHEBI:30616"/>
    </ligand>
</feature>
<dbReference type="GO" id="GO:0000287">
    <property type="term" value="F:magnesium ion binding"/>
    <property type="evidence" value="ECO:0007669"/>
    <property type="project" value="UniProtKB-UniRule"/>
</dbReference>
<dbReference type="OMA" id="ITACDEV"/>
<dbReference type="UniPathway" id="UPA00223">
    <property type="reaction ID" value="UER00999"/>
</dbReference>
<evidence type="ECO:0000256" key="9">
    <source>
        <dbReference type="ARBA" id="ARBA00023128"/>
    </source>
</evidence>
<dbReference type="InterPro" id="IPR013650">
    <property type="entry name" value="ATP-grasp_succ-CoA_synth-type"/>
</dbReference>
<evidence type="ECO:0000256" key="6">
    <source>
        <dbReference type="ARBA" id="ARBA00022840"/>
    </source>
</evidence>
<comment type="subcellular location">
    <subcellularLocation>
        <location evidence="13">Mitochondrion</location>
    </subcellularLocation>
</comment>
<comment type="caution">
    <text evidence="15">The sequence shown here is derived from an EMBL/GenBank/DDBJ whole genome shotgun (WGS) entry which is preliminary data.</text>
</comment>
<dbReference type="NCBIfam" id="TIGR01016">
    <property type="entry name" value="sucCoAbeta"/>
    <property type="match status" value="1"/>
</dbReference>
<dbReference type="STRING" id="158441.A0A226EM28"/>
<comment type="subunit">
    <text evidence="13">Heterodimer of an alpha and a beta subunit. The beta subunit determines specificity for ATP.</text>
</comment>
<accession>A0A226EM28</accession>
<organism evidence="15 16">
    <name type="scientific">Folsomia candida</name>
    <name type="common">Springtail</name>
    <dbReference type="NCBI Taxonomy" id="158441"/>
    <lineage>
        <taxon>Eukaryota</taxon>
        <taxon>Metazoa</taxon>
        <taxon>Ecdysozoa</taxon>
        <taxon>Arthropoda</taxon>
        <taxon>Hexapoda</taxon>
        <taxon>Collembola</taxon>
        <taxon>Entomobryomorpha</taxon>
        <taxon>Isotomoidea</taxon>
        <taxon>Isotomidae</taxon>
        <taxon>Proisotominae</taxon>
        <taxon>Folsomia</taxon>
    </lineage>
</organism>
<dbReference type="SUPFAM" id="SSF56059">
    <property type="entry name" value="Glutathione synthetase ATP-binding domain-like"/>
    <property type="match status" value="1"/>
</dbReference>
<evidence type="ECO:0000256" key="7">
    <source>
        <dbReference type="ARBA" id="ARBA00022842"/>
    </source>
</evidence>
<dbReference type="NCBIfam" id="NF001913">
    <property type="entry name" value="PRK00696.1"/>
    <property type="match status" value="1"/>
</dbReference>
<gene>
    <name evidence="15" type="ORF">Fcan01_07714</name>
</gene>
<dbReference type="GO" id="GO:0004775">
    <property type="term" value="F:succinate-CoA ligase (ADP-forming) activity"/>
    <property type="evidence" value="ECO:0007669"/>
    <property type="project" value="UniProtKB-UniRule"/>
</dbReference>
<name>A0A226EM28_FOLCA</name>
<evidence type="ECO:0000256" key="2">
    <source>
        <dbReference type="ARBA" id="ARBA00022532"/>
    </source>
</evidence>
<feature type="site" description="Important for substrate specificity" evidence="13">
    <location>
        <position position="138"/>
    </location>
</feature>
<feature type="site" description="Important for substrate specificity" evidence="13">
    <location>
        <position position="70"/>
    </location>
</feature>
<dbReference type="Proteomes" id="UP000198287">
    <property type="component" value="Unassembled WGS sequence"/>
</dbReference>
<evidence type="ECO:0000313" key="16">
    <source>
        <dbReference type="Proteomes" id="UP000198287"/>
    </source>
</evidence>
<reference evidence="15 16" key="1">
    <citation type="submission" date="2015-12" db="EMBL/GenBank/DDBJ databases">
        <title>The genome of Folsomia candida.</title>
        <authorList>
            <person name="Faddeeva A."/>
            <person name="Derks M.F."/>
            <person name="Anvar Y."/>
            <person name="Smit S."/>
            <person name="Van Straalen N."/>
            <person name="Roelofs D."/>
        </authorList>
    </citation>
    <scope>NUCLEOTIDE SEQUENCE [LARGE SCALE GENOMIC DNA]</scope>
    <source>
        <strain evidence="15 16">VU population</strain>
        <tissue evidence="15">Whole body</tissue>
    </source>
</reference>
<dbReference type="GO" id="GO:0005739">
    <property type="term" value="C:mitochondrion"/>
    <property type="evidence" value="ECO:0007669"/>
    <property type="project" value="UniProtKB-SubCell"/>
</dbReference>
<dbReference type="InterPro" id="IPR013815">
    <property type="entry name" value="ATP_grasp_subdomain_1"/>
</dbReference>
<dbReference type="OrthoDB" id="1552at2759"/>
<dbReference type="SUPFAM" id="SSF52210">
    <property type="entry name" value="Succinyl-CoA synthetase domains"/>
    <property type="match status" value="1"/>
</dbReference>
<dbReference type="InterPro" id="IPR011761">
    <property type="entry name" value="ATP-grasp"/>
</dbReference>
<evidence type="ECO:0000256" key="5">
    <source>
        <dbReference type="ARBA" id="ARBA00022741"/>
    </source>
</evidence>
<evidence type="ECO:0000256" key="8">
    <source>
        <dbReference type="ARBA" id="ARBA00022946"/>
    </source>
</evidence>
<dbReference type="Gene3D" id="3.30.470.20">
    <property type="entry name" value="ATP-grasp fold, B domain"/>
    <property type="match status" value="1"/>
</dbReference>
<dbReference type="InterPro" id="IPR016102">
    <property type="entry name" value="Succinyl-CoA_synth-like"/>
</dbReference>
<dbReference type="PANTHER" id="PTHR11815:SF1">
    <property type="entry name" value="SUCCINATE--COA LIGASE [ADP-FORMING] SUBUNIT BETA, MITOCHONDRIAL"/>
    <property type="match status" value="1"/>
</dbReference>
<dbReference type="GO" id="GO:0004776">
    <property type="term" value="F:succinate-CoA ligase (GDP-forming) activity"/>
    <property type="evidence" value="ECO:0007669"/>
    <property type="project" value="UniProtKB-EC"/>
</dbReference>
<dbReference type="PANTHER" id="PTHR11815">
    <property type="entry name" value="SUCCINYL-COA SYNTHETASE BETA CHAIN"/>
    <property type="match status" value="1"/>
</dbReference>
<keyword evidence="2 13" id="KW-0816">Tricarboxylic acid cycle</keyword>
<dbReference type="InterPro" id="IPR005809">
    <property type="entry name" value="Succ_CoA_ligase-like_bsu"/>
</dbReference>
<protein>
    <recommendedName>
        <fullName evidence="13">Succinate--CoA ligase [ADP-forming] subunit beta, mitochondrial</fullName>
        <ecNumber evidence="13">6.2.1.5</ecNumber>
    </recommendedName>
    <alternativeName>
        <fullName evidence="13">ATP-specific succinyl-CoA synthetase subunit beta</fullName>
        <shortName evidence="13">A-SCS</shortName>
    </alternativeName>
    <alternativeName>
        <fullName evidence="13">Succinyl-CoA synthetase beta-A chain</fullName>
        <shortName evidence="13">SCS-betaA</shortName>
    </alternativeName>
</protein>
<evidence type="ECO:0000256" key="13">
    <source>
        <dbReference type="HAMAP-Rule" id="MF_03220"/>
    </source>
</evidence>
<dbReference type="Gene3D" id="3.40.50.261">
    <property type="entry name" value="Succinyl-CoA synthetase domains"/>
    <property type="match status" value="1"/>
</dbReference>
<evidence type="ECO:0000313" key="15">
    <source>
        <dbReference type="EMBL" id="OXA57811.1"/>
    </source>
</evidence>
<dbReference type="HAMAP" id="MF_03220">
    <property type="entry name" value="Succ_CoA_betaA_euk"/>
    <property type="match status" value="1"/>
</dbReference>
<keyword evidence="7 13" id="KW-0460">Magnesium</keyword>
<comment type="catalytic activity">
    <reaction evidence="10">
        <text>GTP + succinate + CoA = succinyl-CoA + GDP + phosphate</text>
        <dbReference type="Rhea" id="RHEA:22120"/>
        <dbReference type="ChEBI" id="CHEBI:30031"/>
        <dbReference type="ChEBI" id="CHEBI:37565"/>
        <dbReference type="ChEBI" id="CHEBI:43474"/>
        <dbReference type="ChEBI" id="CHEBI:57287"/>
        <dbReference type="ChEBI" id="CHEBI:57292"/>
        <dbReference type="ChEBI" id="CHEBI:58189"/>
        <dbReference type="EC" id="6.2.1.4"/>
    </reaction>
</comment>
<dbReference type="GO" id="GO:0042709">
    <property type="term" value="C:succinate-CoA ligase complex"/>
    <property type="evidence" value="ECO:0007669"/>
    <property type="project" value="TreeGrafter"/>
</dbReference>
<dbReference type="HAMAP" id="MF_00558">
    <property type="entry name" value="Succ_CoA_beta"/>
    <property type="match status" value="1"/>
</dbReference>
<evidence type="ECO:0000256" key="12">
    <source>
        <dbReference type="ARBA" id="ARBA00063570"/>
    </source>
</evidence>
<dbReference type="FunFam" id="3.30.1490.20:FF:000004">
    <property type="entry name" value="Succinate--CoA ligase [ADP-forming] subunit beta, mitochondrial"/>
    <property type="match status" value="1"/>
</dbReference>
<keyword evidence="9 13" id="KW-0496">Mitochondrion</keyword>
<dbReference type="Gene3D" id="3.30.1490.20">
    <property type="entry name" value="ATP-grasp fold, A domain"/>
    <property type="match status" value="1"/>
</dbReference>
<dbReference type="FunFam" id="3.30.470.20:FF:000002">
    <property type="entry name" value="Succinate--CoA ligase [ADP-forming] subunit beta"/>
    <property type="match status" value="1"/>
</dbReference>
<evidence type="ECO:0000256" key="4">
    <source>
        <dbReference type="ARBA" id="ARBA00022723"/>
    </source>
</evidence>
<comment type="similarity">
    <text evidence="13">Belongs to the succinate/malate CoA ligase beta subunit family. ATP-specific subunit beta subfamily.</text>
</comment>
<dbReference type="EC" id="6.2.1.5" evidence="13"/>
<comment type="catalytic activity">
    <reaction evidence="13">
        <text>succinate + ATP + CoA = succinyl-CoA + ADP + phosphate</text>
        <dbReference type="Rhea" id="RHEA:17661"/>
        <dbReference type="ChEBI" id="CHEBI:30031"/>
        <dbReference type="ChEBI" id="CHEBI:30616"/>
        <dbReference type="ChEBI" id="CHEBI:43474"/>
        <dbReference type="ChEBI" id="CHEBI:57287"/>
        <dbReference type="ChEBI" id="CHEBI:57292"/>
        <dbReference type="ChEBI" id="CHEBI:456216"/>
        <dbReference type="EC" id="6.2.1.5"/>
    </reaction>
</comment>
<keyword evidence="6 13" id="KW-0067">ATP-binding</keyword>
<comment type="function">
    <text evidence="13">ATP-specific succinyl-CoA synthetase functions in the citric acid cycle (TCA), coupling the hydrolysis of succinyl-CoA to the synthesis of ATP and thus represents the only step of substrate-level phosphorylation in the TCA. The beta subunit provides nucleotide specificity of the enzyme and binds the substrate succinate, while the binding sites for coenzyme A and phosphate are found in the alpha subunit.</text>
</comment>
<feature type="domain" description="ATP-grasp" evidence="14">
    <location>
        <begin position="37"/>
        <end position="264"/>
    </location>
</feature>
<dbReference type="Pfam" id="PF00549">
    <property type="entry name" value="Ligase_CoA"/>
    <property type="match status" value="1"/>
</dbReference>
<dbReference type="GO" id="GO:0006104">
    <property type="term" value="P:succinyl-CoA metabolic process"/>
    <property type="evidence" value="ECO:0007669"/>
    <property type="project" value="TreeGrafter"/>
</dbReference>
<feature type="binding site" evidence="13">
    <location>
        <position position="233"/>
    </location>
    <ligand>
        <name>Mg(2+)</name>
        <dbReference type="ChEBI" id="CHEBI:18420"/>
    </ligand>
</feature>
<feature type="binding site" evidence="13">
    <location>
        <begin position="355"/>
        <end position="357"/>
    </location>
    <ligand>
        <name>substrate</name>
        <note>ligand shared with subunit alpha</note>
    </ligand>
</feature>
<feature type="binding site" evidence="13">
    <location>
        <position position="247"/>
    </location>
    <ligand>
        <name>Mg(2+)</name>
        <dbReference type="ChEBI" id="CHEBI:18420"/>
    </ligand>
</feature>
<dbReference type="GO" id="GO:0005524">
    <property type="term" value="F:ATP binding"/>
    <property type="evidence" value="ECO:0007669"/>
    <property type="project" value="UniProtKB-UniRule"/>
</dbReference>
<evidence type="ECO:0000259" key="14">
    <source>
        <dbReference type="PROSITE" id="PS50975"/>
    </source>
</evidence>
<comment type="pathway">
    <text evidence="1 13">Carbohydrate metabolism; tricarboxylic acid cycle; succinate from succinyl-CoA (ligase route): step 1/1.</text>
</comment>
<comment type="cofactor">
    <cofactor evidence="13">
        <name>Mg(2+)</name>
        <dbReference type="ChEBI" id="CHEBI:18420"/>
    </cofactor>
    <text evidence="13">Binds 1 Mg(2+) ion per subunit.</text>
</comment>
<comment type="subunit">
    <text evidence="12">Heterodimer of an alpha and a beta subunit. The beta subunit determines specificity for GTP.</text>
</comment>
<feature type="binding site" evidence="13">
    <location>
        <position position="74"/>
    </location>
    <ligand>
        <name>ATP</name>
        <dbReference type="ChEBI" id="CHEBI:30616"/>
    </ligand>
</feature>
<dbReference type="InterPro" id="IPR034723">
    <property type="entry name" value="Succ_CoA_betaA_euk"/>
</dbReference>
<comment type="function">
    <text evidence="11">GTP-specific succinyl-CoA synthetase functions in the citric acid cycle (TCA), coupling the hydrolysis of succinyl-CoA to the synthesis of GTP and thus represents the only step of substrate-level phosphorylation in the TCA. The beta subunit provides nucleotide specificity of the enzyme and binds the substrate succinate, while the binding sites for coenzyme A and phosphate are found in the alpha subunit.</text>
</comment>
<dbReference type="InterPro" id="IPR017866">
    <property type="entry name" value="Succ-CoA_synthase_bsu_CS"/>
</dbReference>